<evidence type="ECO:0000313" key="3">
    <source>
        <dbReference type="EMBL" id="AKB95127.1"/>
    </source>
</evidence>
<dbReference type="PANTHER" id="PTHR33498">
    <property type="entry name" value="TRANSPOSASE FOR INSERTION SEQUENCE ELEMENT IS1557"/>
    <property type="match status" value="1"/>
</dbReference>
<proteinExistence type="predicted"/>
<dbReference type="AlphaFoldDB" id="A0A0E3T0V9"/>
<dbReference type="InterPro" id="IPR002560">
    <property type="entry name" value="Transposase_DDE"/>
</dbReference>
<dbReference type="Pfam" id="PF14690">
    <property type="entry name" value="Zn_ribbon_ISL3"/>
    <property type="match status" value="1"/>
</dbReference>
<dbReference type="NCBIfam" id="NF033550">
    <property type="entry name" value="transpos_ISL3"/>
    <property type="match status" value="1"/>
</dbReference>
<name>A0A0E3T0V9_9STRE</name>
<reference evidence="3" key="1">
    <citation type="journal article" date="2015" name="Appl. Environ. Microbiol.">
        <title>Nisin H is a new nisin variant produced by the gut-derived strain Streptococcus hyointestinalis DPC6484.</title>
        <authorList>
            <person name="O'Connor P.M."/>
            <person name="O'Shea E.F."/>
            <person name="Guinane C.M."/>
            <person name="O'Sullivan O."/>
            <person name="Cotter P.D."/>
            <person name="Ross R.P."/>
            <person name="Hill C."/>
        </authorList>
    </citation>
    <scope>NUCLEOTIDE SEQUENCE</scope>
    <source>
        <strain evidence="3">DPC6484</strain>
    </source>
</reference>
<dbReference type="Pfam" id="PF01610">
    <property type="entry name" value="DDE_Tnp_ISL3"/>
    <property type="match status" value="1"/>
</dbReference>
<dbReference type="PANTHER" id="PTHR33498:SF1">
    <property type="entry name" value="TRANSPOSASE FOR INSERTION SEQUENCE ELEMENT IS1557"/>
    <property type="match status" value="1"/>
</dbReference>
<feature type="domain" description="Transposase IS204/IS1001/IS1096/IS1165 zinc-finger" evidence="2">
    <location>
        <begin position="45"/>
        <end position="90"/>
    </location>
</feature>
<accession>A0A0E3T0V9</accession>
<protein>
    <submittedName>
        <fullName evidence="3">Transposase</fullName>
    </submittedName>
</protein>
<dbReference type="EMBL" id="KP793707">
    <property type="protein sequence ID" value="AKB95127.1"/>
    <property type="molecule type" value="Genomic_DNA"/>
</dbReference>
<sequence>MEHIKNTNIKDTTKFIGIKDLNIKILLVLKHQTHIEIRAKLDYPAPACPHCQGKMIKYDFQRPSTIPILDVQGMATVLKLKKRRFQCKVCRRVSVAKTSLVKKHCQISQPVWAKITQILIEKQTNTDIAKHLHVSVSTVQRQLNTFTLKENFETLPEMLSWDEFARNKGKLAFIAQDFKTKKIVTVLENNRQTTIKKHFYKYSRQARQAVKVVTVDMSGAYIPIIRKLFPKAQIVLDRFHIVQHLSRAMMTTRNAIMKAFDKTSLPYRAENMKNYWRILQKDIRKLSNKAFYSRTFRQTLIPREIVQKTLDFSPELRYYYEIYQLLLFHFQEKRSEAFLGLIHDNIDTVNASFARVFRTFFKHKNYITNALKHPYSNAKLESTNKLIKDIKRQAFGFRNFKNFRTKILITLNTQRERTKIVLSRT</sequence>
<dbReference type="InterPro" id="IPR029261">
    <property type="entry name" value="Transposase_Znf"/>
</dbReference>
<organism evidence="3">
    <name type="scientific">Streptococcus hyointestinalis</name>
    <dbReference type="NCBI Taxonomy" id="1337"/>
    <lineage>
        <taxon>Bacteria</taxon>
        <taxon>Bacillati</taxon>
        <taxon>Bacillota</taxon>
        <taxon>Bacilli</taxon>
        <taxon>Lactobacillales</taxon>
        <taxon>Streptococcaceae</taxon>
        <taxon>Streptococcus</taxon>
    </lineage>
</organism>
<dbReference type="InterPro" id="IPR047951">
    <property type="entry name" value="Transpos_ISL3"/>
</dbReference>
<evidence type="ECO:0000259" key="2">
    <source>
        <dbReference type="Pfam" id="PF14690"/>
    </source>
</evidence>
<evidence type="ECO:0000259" key="1">
    <source>
        <dbReference type="Pfam" id="PF01610"/>
    </source>
</evidence>
<feature type="domain" description="Transposase IS204/IS1001/IS1096/IS1165 DDE" evidence="1">
    <location>
        <begin position="160"/>
        <end position="407"/>
    </location>
</feature>